<dbReference type="EC" id="2.4.99.28" evidence="9"/>
<dbReference type="AlphaFoldDB" id="X1LB38"/>
<evidence type="ECO:0000256" key="5">
    <source>
        <dbReference type="ARBA" id="ARBA00022960"/>
    </source>
</evidence>
<dbReference type="PANTHER" id="PTHR32282">
    <property type="entry name" value="BINDING PROTEIN TRANSPEPTIDASE, PUTATIVE-RELATED"/>
    <property type="match status" value="1"/>
</dbReference>
<dbReference type="SUPFAM" id="SSF56601">
    <property type="entry name" value="beta-lactamase/transpeptidase-like"/>
    <property type="match status" value="1"/>
</dbReference>
<accession>X1LB38</accession>
<dbReference type="PANTHER" id="PTHR32282:SF11">
    <property type="entry name" value="PENICILLIN-BINDING PROTEIN 1B"/>
    <property type="match status" value="1"/>
</dbReference>
<feature type="domain" description="Penicillin-binding protein transpeptidase" evidence="11">
    <location>
        <begin position="97"/>
        <end position="348"/>
    </location>
</feature>
<reference evidence="12" key="1">
    <citation type="journal article" date="2014" name="Front. Microbiol.">
        <title>High frequency of phylogenetically diverse reductive dehalogenase-homologous genes in deep subseafloor sedimentary metagenomes.</title>
        <authorList>
            <person name="Kawai M."/>
            <person name="Futagami T."/>
            <person name="Toyoda A."/>
            <person name="Takaki Y."/>
            <person name="Nishi S."/>
            <person name="Hori S."/>
            <person name="Arai W."/>
            <person name="Tsubouchi T."/>
            <person name="Morono Y."/>
            <person name="Uchiyama I."/>
            <person name="Ito T."/>
            <person name="Fujiyama A."/>
            <person name="Inagaki F."/>
            <person name="Takami H."/>
        </authorList>
    </citation>
    <scope>NUCLEOTIDE SEQUENCE</scope>
    <source>
        <strain evidence="12">Expedition CK06-06</strain>
    </source>
</reference>
<name>X1LB38_9ZZZZ</name>
<dbReference type="GO" id="GO:0071555">
    <property type="term" value="P:cell wall organization"/>
    <property type="evidence" value="ECO:0007669"/>
    <property type="project" value="UniProtKB-KW"/>
</dbReference>
<dbReference type="GO" id="GO:0016020">
    <property type="term" value="C:membrane"/>
    <property type="evidence" value="ECO:0007669"/>
    <property type="project" value="UniProtKB-SubCell"/>
</dbReference>
<dbReference type="Gene3D" id="3.40.710.10">
    <property type="entry name" value="DD-peptidase/beta-lactamase superfamily"/>
    <property type="match status" value="1"/>
</dbReference>
<dbReference type="Pfam" id="PF00905">
    <property type="entry name" value="Transpeptidase"/>
    <property type="match status" value="1"/>
</dbReference>
<feature type="non-terminal residue" evidence="12">
    <location>
        <position position="1"/>
    </location>
</feature>
<dbReference type="GO" id="GO:0030288">
    <property type="term" value="C:outer membrane-bounded periplasmic space"/>
    <property type="evidence" value="ECO:0007669"/>
    <property type="project" value="TreeGrafter"/>
</dbReference>
<evidence type="ECO:0000256" key="1">
    <source>
        <dbReference type="ARBA" id="ARBA00004370"/>
    </source>
</evidence>
<dbReference type="GO" id="GO:0009252">
    <property type="term" value="P:peptidoglycan biosynthetic process"/>
    <property type="evidence" value="ECO:0007669"/>
    <property type="project" value="UniProtKB-KW"/>
</dbReference>
<comment type="caution">
    <text evidence="12">The sequence shown here is derived from an EMBL/GenBank/DDBJ whole genome shotgun (WGS) entry which is preliminary data.</text>
</comment>
<evidence type="ECO:0000256" key="4">
    <source>
        <dbReference type="ARBA" id="ARBA00022679"/>
    </source>
</evidence>
<dbReference type="GO" id="GO:0008658">
    <property type="term" value="F:penicillin binding"/>
    <property type="evidence" value="ECO:0007669"/>
    <property type="project" value="InterPro"/>
</dbReference>
<evidence type="ECO:0000256" key="2">
    <source>
        <dbReference type="ARBA" id="ARBA00022475"/>
    </source>
</evidence>
<dbReference type="GO" id="GO:0008360">
    <property type="term" value="P:regulation of cell shape"/>
    <property type="evidence" value="ECO:0007669"/>
    <property type="project" value="UniProtKB-KW"/>
</dbReference>
<evidence type="ECO:0000256" key="7">
    <source>
        <dbReference type="ARBA" id="ARBA00023136"/>
    </source>
</evidence>
<keyword evidence="2" id="KW-1003">Cell membrane</keyword>
<evidence type="ECO:0000256" key="6">
    <source>
        <dbReference type="ARBA" id="ARBA00022984"/>
    </source>
</evidence>
<evidence type="ECO:0000256" key="9">
    <source>
        <dbReference type="ARBA" id="ARBA00044770"/>
    </source>
</evidence>
<keyword evidence="7" id="KW-0472">Membrane</keyword>
<sequence>KDYVLNRMAQEGYLTQEQAEQAKKQELEFAKVSQTIKAPHFVLYVEEYLFGKYGKNFLEQRGFKVYTTLDWELQEAAEIAVEEGVEKNKGYKAYNASLVAINPKTGEILVMVGSADWFGESYPEGCEVTPEADCLFDPMVNIATYGIGRQPGSAFKPFVYVTAFQNSYDDEYIVIDEETNFGVWGGDEYIPKNYDGLFRGPVTLRQALAQSINVPSVKVLLNLAGLPESIETAKKCGITTLNRPASFYGPSIVLGGGEVRLLDMVSAYGVFAAEGKRYPPVSILRIEDSKGNIIEEKKKTPKRVLEEETTRLLNDVLSDNEARAPMFGYNSPLYFSDYQVAAKTGTTDNWRDAWT</sequence>
<organism evidence="12">
    <name type="scientific">marine sediment metagenome</name>
    <dbReference type="NCBI Taxonomy" id="412755"/>
    <lineage>
        <taxon>unclassified sequences</taxon>
        <taxon>metagenomes</taxon>
        <taxon>ecological metagenomes</taxon>
    </lineage>
</organism>
<keyword evidence="8" id="KW-0961">Cell wall biogenesis/degradation</keyword>
<keyword evidence="6" id="KW-0573">Peptidoglycan synthesis</keyword>
<evidence type="ECO:0000313" key="12">
    <source>
        <dbReference type="EMBL" id="GAI03056.1"/>
    </source>
</evidence>
<dbReference type="InterPro" id="IPR012338">
    <property type="entry name" value="Beta-lactam/transpept-like"/>
</dbReference>
<evidence type="ECO:0000256" key="8">
    <source>
        <dbReference type="ARBA" id="ARBA00023316"/>
    </source>
</evidence>
<keyword evidence="4" id="KW-0808">Transferase</keyword>
<gene>
    <name evidence="12" type="ORF">S06H3_16790</name>
</gene>
<dbReference type="InterPro" id="IPR050396">
    <property type="entry name" value="Glycosyltr_51/Transpeptidase"/>
</dbReference>
<evidence type="ECO:0000256" key="10">
    <source>
        <dbReference type="ARBA" id="ARBA00049902"/>
    </source>
</evidence>
<dbReference type="InterPro" id="IPR001460">
    <property type="entry name" value="PCN-bd_Tpept"/>
</dbReference>
<proteinExistence type="predicted"/>
<dbReference type="EMBL" id="BARV01008339">
    <property type="protein sequence ID" value="GAI03056.1"/>
    <property type="molecule type" value="Genomic_DNA"/>
</dbReference>
<comment type="subcellular location">
    <subcellularLocation>
        <location evidence="1">Membrane</location>
    </subcellularLocation>
</comment>
<dbReference type="GO" id="GO:0008955">
    <property type="term" value="F:peptidoglycan glycosyltransferase activity"/>
    <property type="evidence" value="ECO:0007669"/>
    <property type="project" value="UniProtKB-EC"/>
</dbReference>
<protein>
    <recommendedName>
        <fullName evidence="9">peptidoglycan glycosyltransferase</fullName>
        <ecNumber evidence="9">2.4.99.28</ecNumber>
    </recommendedName>
</protein>
<keyword evidence="3" id="KW-0328">Glycosyltransferase</keyword>
<evidence type="ECO:0000256" key="3">
    <source>
        <dbReference type="ARBA" id="ARBA00022676"/>
    </source>
</evidence>
<evidence type="ECO:0000259" key="11">
    <source>
        <dbReference type="Pfam" id="PF00905"/>
    </source>
</evidence>
<feature type="non-terminal residue" evidence="12">
    <location>
        <position position="355"/>
    </location>
</feature>
<keyword evidence="5" id="KW-0133">Cell shape</keyword>
<comment type="catalytic activity">
    <reaction evidence="10">
        <text>[GlcNAc-(1-&gt;4)-Mur2Ac(oyl-L-Ala-gamma-D-Glu-L-Lys-D-Ala-D-Ala)](n)-di-trans,octa-cis-undecaprenyl diphosphate + beta-D-GlcNAc-(1-&gt;4)-Mur2Ac(oyl-L-Ala-gamma-D-Glu-L-Lys-D-Ala-D-Ala)-di-trans,octa-cis-undecaprenyl diphosphate = [GlcNAc-(1-&gt;4)-Mur2Ac(oyl-L-Ala-gamma-D-Glu-L-Lys-D-Ala-D-Ala)](n+1)-di-trans,octa-cis-undecaprenyl diphosphate + di-trans,octa-cis-undecaprenyl diphosphate + H(+)</text>
        <dbReference type="Rhea" id="RHEA:23708"/>
        <dbReference type="Rhea" id="RHEA-COMP:9602"/>
        <dbReference type="Rhea" id="RHEA-COMP:9603"/>
        <dbReference type="ChEBI" id="CHEBI:15378"/>
        <dbReference type="ChEBI" id="CHEBI:58405"/>
        <dbReference type="ChEBI" id="CHEBI:60033"/>
        <dbReference type="ChEBI" id="CHEBI:78435"/>
        <dbReference type="EC" id="2.4.99.28"/>
    </reaction>
</comment>